<name>A0AAD5VIM6_9AGAR</name>
<evidence type="ECO:0000313" key="1">
    <source>
        <dbReference type="EMBL" id="KAJ3560998.1"/>
    </source>
</evidence>
<gene>
    <name evidence="1" type="ORF">NP233_g10469</name>
</gene>
<dbReference type="AlphaFoldDB" id="A0AAD5VIM6"/>
<dbReference type="EMBL" id="JANIEX010001072">
    <property type="protein sequence ID" value="KAJ3560998.1"/>
    <property type="molecule type" value="Genomic_DNA"/>
</dbReference>
<dbReference type="Proteomes" id="UP001213000">
    <property type="component" value="Unassembled WGS sequence"/>
</dbReference>
<dbReference type="Gene3D" id="2.40.70.10">
    <property type="entry name" value="Acid Proteases"/>
    <property type="match status" value="1"/>
</dbReference>
<sequence>MGDFISTTIAQQLNVPKFELAKAIPVQMVCQGSRSNINYRTKVQFTHQKLNYQHEFDIMNLANYDIVLGTPFLYQHKVSICMEPPAVVIGSENPIPLKGPRIAKMLSRAMTTYEDKLEVIRNGLLSYTKKVCCDGLDTPLPPLREINHKIPLINPDSKYLWRPSQCPDALMDQWLKKKEAYVRLGRWVLKPVANASPMLLIPKP</sequence>
<accession>A0AAD5VIM6</accession>
<proteinExistence type="predicted"/>
<dbReference type="CDD" id="cd00303">
    <property type="entry name" value="retropepsin_like"/>
    <property type="match status" value="1"/>
</dbReference>
<evidence type="ECO:0000313" key="2">
    <source>
        <dbReference type="Proteomes" id="UP001213000"/>
    </source>
</evidence>
<protein>
    <submittedName>
        <fullName evidence="1">Uncharacterized protein</fullName>
    </submittedName>
</protein>
<organism evidence="1 2">
    <name type="scientific">Leucocoprinus birnbaumii</name>
    <dbReference type="NCBI Taxonomy" id="56174"/>
    <lineage>
        <taxon>Eukaryota</taxon>
        <taxon>Fungi</taxon>
        <taxon>Dikarya</taxon>
        <taxon>Basidiomycota</taxon>
        <taxon>Agaricomycotina</taxon>
        <taxon>Agaricomycetes</taxon>
        <taxon>Agaricomycetidae</taxon>
        <taxon>Agaricales</taxon>
        <taxon>Agaricineae</taxon>
        <taxon>Agaricaceae</taxon>
        <taxon>Leucocoprinus</taxon>
    </lineage>
</organism>
<reference evidence="1" key="1">
    <citation type="submission" date="2022-07" db="EMBL/GenBank/DDBJ databases">
        <title>Genome Sequence of Leucocoprinus birnbaumii.</title>
        <authorList>
            <person name="Buettner E."/>
        </authorList>
    </citation>
    <scope>NUCLEOTIDE SEQUENCE</scope>
    <source>
        <strain evidence="1">VT141</strain>
    </source>
</reference>
<dbReference type="InterPro" id="IPR021109">
    <property type="entry name" value="Peptidase_aspartic_dom_sf"/>
</dbReference>
<comment type="caution">
    <text evidence="1">The sequence shown here is derived from an EMBL/GenBank/DDBJ whole genome shotgun (WGS) entry which is preliminary data.</text>
</comment>
<keyword evidence="2" id="KW-1185">Reference proteome</keyword>